<keyword evidence="4 8" id="KW-0812">Transmembrane</keyword>
<sequence length="695" mass="80137">MKKVVVYLLPYIAIPIYAFLLLFIVEGIYRGFSAMPEWVKTQYHEFTLVYVFFLSIFFIFHIFKRKIFLLLSLVFSLLTIILSVANKVKLTVRGDPLIPADMLLISEASTMVSYLSATPMWQIVTGGIIIILLLAAIIYAIIKMPKEKTWNWHRVVIGILACSMFTYIYYQEVEASESAIRSQYHIDTIDYNQAKNYQMNGFVMGFTRNLKWLSIDPPEDYNEQKIAELTERYSEEPYEKDGKKPHIVMIMSEAFWDPTRMDSISFNKDPLEYFHSLSEEHTSGDILAPVFGGSTANTEFEALTGLSMNYLPDGSIPYQFYMKKPVQALPSLLKEQGYETTAIHSYYNWFYQRNSVYKNIGFDQFIPLEFITDPVVDFKYYRDREVNDMIIEQITNADKPNFVFAVTMQNHGPYVDNMKKDYAEIEVEMKEADGKLSESSQNILEFYSDNIQQMDLELQRMIESFEELDEDVMVVYFGDHLPLLGANDQVYREANYFFDDSEYEDYLKKYSAPLLIWDNFSEEREDLTISPAYLPAYILAKSGLEGTSLTNLQNEALNSGNGLFPRKDFLDQIDFDSELYNSYQLLQYDALFGRKYDESFVAESNEDFRLGASAPAIKSVEKVNQEGQAFAVVQGDHLTRFTKVFVNGEQLETSFNEGELKATLPNADTTGEIQAKIIDTNGTILTETNILELEN</sequence>
<keyword evidence="3" id="KW-1003">Cell membrane</keyword>
<dbReference type="InterPro" id="IPR000917">
    <property type="entry name" value="Sulfatase_N"/>
</dbReference>
<feature type="transmembrane region" description="Helical" evidence="8">
    <location>
        <begin position="67"/>
        <end position="85"/>
    </location>
</feature>
<organism evidence="10 11">
    <name type="scientific">Metaplanococcus flavidus</name>
    <dbReference type="NCBI Taxonomy" id="569883"/>
    <lineage>
        <taxon>Bacteria</taxon>
        <taxon>Bacillati</taxon>
        <taxon>Bacillota</taxon>
        <taxon>Bacilli</taxon>
        <taxon>Bacillales</taxon>
        <taxon>Caryophanaceae</taxon>
        <taxon>Metaplanococcus</taxon>
    </lineage>
</organism>
<feature type="transmembrane region" description="Helical" evidence="8">
    <location>
        <begin position="120"/>
        <end position="142"/>
    </location>
</feature>
<keyword evidence="5 8" id="KW-1133">Transmembrane helix</keyword>
<keyword evidence="7" id="KW-0175">Coiled coil</keyword>
<comment type="subcellular location">
    <subcellularLocation>
        <location evidence="1">Cell membrane</location>
        <topology evidence="1">Multi-pass membrane protein</topology>
    </subcellularLocation>
</comment>
<reference evidence="11" key="1">
    <citation type="journal article" date="2019" name="Int. J. Syst. Evol. Microbiol.">
        <title>The Global Catalogue of Microorganisms (GCM) 10K type strain sequencing project: providing services to taxonomists for standard genome sequencing and annotation.</title>
        <authorList>
            <consortium name="The Broad Institute Genomics Platform"/>
            <consortium name="The Broad Institute Genome Sequencing Center for Infectious Disease"/>
            <person name="Wu L."/>
            <person name="Ma J."/>
        </authorList>
    </citation>
    <scope>NUCLEOTIDE SEQUENCE [LARGE SCALE GENOMIC DNA]</scope>
    <source>
        <strain evidence="11">CCUG 56756</strain>
    </source>
</reference>
<dbReference type="EMBL" id="JBHTKI010000014">
    <property type="protein sequence ID" value="MFD1031841.1"/>
    <property type="molecule type" value="Genomic_DNA"/>
</dbReference>
<dbReference type="InterPro" id="IPR017850">
    <property type="entry name" value="Alkaline_phosphatase_core_sf"/>
</dbReference>
<feature type="transmembrane region" description="Helical" evidence="8">
    <location>
        <begin position="7"/>
        <end position="29"/>
    </location>
</feature>
<dbReference type="CDD" id="cd16015">
    <property type="entry name" value="LTA_synthase"/>
    <property type="match status" value="1"/>
</dbReference>
<evidence type="ECO:0000256" key="6">
    <source>
        <dbReference type="ARBA" id="ARBA00023136"/>
    </source>
</evidence>
<protein>
    <submittedName>
        <fullName evidence="10">LTA synthase family protein</fullName>
    </submittedName>
</protein>
<dbReference type="PANTHER" id="PTHR47371">
    <property type="entry name" value="LIPOTEICHOIC ACID SYNTHASE"/>
    <property type="match status" value="1"/>
</dbReference>
<dbReference type="InterPro" id="IPR050448">
    <property type="entry name" value="OpgB/LTA_synthase_biosynth"/>
</dbReference>
<dbReference type="Gene3D" id="3.40.720.10">
    <property type="entry name" value="Alkaline Phosphatase, subunit A"/>
    <property type="match status" value="1"/>
</dbReference>
<comment type="pathway">
    <text evidence="2">Cell wall biogenesis; lipoteichoic acid biosynthesis.</text>
</comment>
<evidence type="ECO:0000313" key="11">
    <source>
        <dbReference type="Proteomes" id="UP001597109"/>
    </source>
</evidence>
<dbReference type="SUPFAM" id="SSF53649">
    <property type="entry name" value="Alkaline phosphatase-like"/>
    <property type="match status" value="1"/>
</dbReference>
<gene>
    <name evidence="10" type="ORF">ACFQ1X_10410</name>
</gene>
<accession>A0ABW3LDL9</accession>
<evidence type="ECO:0000256" key="3">
    <source>
        <dbReference type="ARBA" id="ARBA00022475"/>
    </source>
</evidence>
<feature type="transmembrane region" description="Helical" evidence="8">
    <location>
        <begin position="154"/>
        <end position="170"/>
    </location>
</feature>
<evidence type="ECO:0000313" key="10">
    <source>
        <dbReference type="EMBL" id="MFD1031841.1"/>
    </source>
</evidence>
<dbReference type="PANTHER" id="PTHR47371:SF3">
    <property type="entry name" value="PHOSPHOGLYCEROL TRANSFERASE I"/>
    <property type="match status" value="1"/>
</dbReference>
<keyword evidence="11" id="KW-1185">Reference proteome</keyword>
<keyword evidence="6 8" id="KW-0472">Membrane</keyword>
<proteinExistence type="predicted"/>
<evidence type="ECO:0000256" key="8">
    <source>
        <dbReference type="SAM" id="Phobius"/>
    </source>
</evidence>
<evidence type="ECO:0000256" key="4">
    <source>
        <dbReference type="ARBA" id="ARBA00022692"/>
    </source>
</evidence>
<evidence type="ECO:0000256" key="1">
    <source>
        <dbReference type="ARBA" id="ARBA00004651"/>
    </source>
</evidence>
<dbReference type="RefSeq" id="WP_144841651.1">
    <property type="nucleotide sequence ID" value="NZ_JBHTKI010000014.1"/>
</dbReference>
<feature type="coiled-coil region" evidence="7">
    <location>
        <begin position="415"/>
        <end position="471"/>
    </location>
</feature>
<evidence type="ECO:0000256" key="2">
    <source>
        <dbReference type="ARBA" id="ARBA00004936"/>
    </source>
</evidence>
<dbReference type="Proteomes" id="UP001597109">
    <property type="component" value="Unassembled WGS sequence"/>
</dbReference>
<dbReference type="Pfam" id="PF00884">
    <property type="entry name" value="Sulfatase"/>
    <property type="match status" value="1"/>
</dbReference>
<evidence type="ECO:0000259" key="9">
    <source>
        <dbReference type="Pfam" id="PF00884"/>
    </source>
</evidence>
<evidence type="ECO:0000256" key="5">
    <source>
        <dbReference type="ARBA" id="ARBA00022989"/>
    </source>
</evidence>
<evidence type="ECO:0000256" key="7">
    <source>
        <dbReference type="SAM" id="Coils"/>
    </source>
</evidence>
<comment type="caution">
    <text evidence="10">The sequence shown here is derived from an EMBL/GenBank/DDBJ whole genome shotgun (WGS) entry which is preliminary data.</text>
</comment>
<name>A0ABW3LDL9_9BACL</name>
<feature type="transmembrane region" description="Helical" evidence="8">
    <location>
        <begin position="41"/>
        <end position="60"/>
    </location>
</feature>
<feature type="domain" description="Sulfatase N-terminal" evidence="9">
    <location>
        <begin position="245"/>
        <end position="528"/>
    </location>
</feature>